<name>A0A2M7D611_9BACT</name>
<dbReference type="InterPro" id="IPR004042">
    <property type="entry name" value="Intein_endonuc_central"/>
</dbReference>
<accession>A0A2M7D611</accession>
<dbReference type="GO" id="GO:0016539">
    <property type="term" value="P:intein-mediated protein splicing"/>
    <property type="evidence" value="ECO:0007669"/>
    <property type="project" value="InterPro"/>
</dbReference>
<dbReference type="Pfam" id="PF14528">
    <property type="entry name" value="LAGLIDADG_3"/>
    <property type="match status" value="1"/>
</dbReference>
<dbReference type="Gene3D" id="3.10.28.10">
    <property type="entry name" value="Homing endonucleases"/>
    <property type="match status" value="1"/>
</dbReference>
<evidence type="ECO:0000313" key="3">
    <source>
        <dbReference type="Proteomes" id="UP000229247"/>
    </source>
</evidence>
<dbReference type="InterPro" id="IPR027434">
    <property type="entry name" value="Homing_endonucl"/>
</dbReference>
<dbReference type="InterPro" id="IPR004860">
    <property type="entry name" value="LAGLIDADG_dom"/>
</dbReference>
<evidence type="ECO:0000259" key="1">
    <source>
        <dbReference type="PROSITE" id="PS50819"/>
    </source>
</evidence>
<reference evidence="3" key="1">
    <citation type="submission" date="2017-09" db="EMBL/GenBank/DDBJ databases">
        <title>Depth-based differentiation of microbial function through sediment-hosted aquifers and enrichment of novel symbionts in the deep terrestrial subsurface.</title>
        <authorList>
            <person name="Probst A.J."/>
            <person name="Ladd B."/>
            <person name="Jarett J.K."/>
            <person name="Geller-Mcgrath D.E."/>
            <person name="Sieber C.M.K."/>
            <person name="Emerson J.B."/>
            <person name="Anantharaman K."/>
            <person name="Thomas B.C."/>
            <person name="Malmstrom R."/>
            <person name="Stieglmeier M."/>
            <person name="Klingl A."/>
            <person name="Woyke T."/>
            <person name="Ryan C.M."/>
            <person name="Banfield J.F."/>
        </authorList>
    </citation>
    <scope>NUCLEOTIDE SEQUENCE [LARGE SCALE GENOMIC DNA]</scope>
</reference>
<organism evidence="2 3">
    <name type="scientific">Candidatus Portnoybacteria bacterium CG02_land_8_20_14_3_00_45_8</name>
    <dbReference type="NCBI Taxonomy" id="1974807"/>
    <lineage>
        <taxon>Bacteria</taxon>
        <taxon>Candidatus Portnoyibacteriota</taxon>
    </lineage>
</organism>
<dbReference type="PROSITE" id="PS50819">
    <property type="entry name" value="INTEIN_ENDONUCLEASE"/>
    <property type="match status" value="1"/>
</dbReference>
<dbReference type="Proteomes" id="UP000229247">
    <property type="component" value="Unassembled WGS sequence"/>
</dbReference>
<protein>
    <recommendedName>
        <fullName evidence="1">DOD-type homing endonuclease domain-containing protein</fullName>
    </recommendedName>
</protein>
<proteinExistence type="predicted"/>
<evidence type="ECO:0000313" key="2">
    <source>
        <dbReference type="EMBL" id="PIV38453.1"/>
    </source>
</evidence>
<dbReference type="EMBL" id="PEUE01000047">
    <property type="protein sequence ID" value="PIV38453.1"/>
    <property type="molecule type" value="Genomic_DNA"/>
</dbReference>
<feature type="domain" description="DOD-type homing endonuclease" evidence="1">
    <location>
        <begin position="14"/>
        <end position="157"/>
    </location>
</feature>
<gene>
    <name evidence="2" type="ORF">COS30_02010</name>
</gene>
<dbReference type="InterPro" id="IPR006142">
    <property type="entry name" value="INTEIN"/>
</dbReference>
<dbReference type="PRINTS" id="PR00379">
    <property type="entry name" value="INTEIN"/>
</dbReference>
<dbReference type="AlphaFoldDB" id="A0A2M7D611"/>
<dbReference type="GO" id="GO:0004519">
    <property type="term" value="F:endonuclease activity"/>
    <property type="evidence" value="ECO:0007669"/>
    <property type="project" value="InterPro"/>
</dbReference>
<dbReference type="SUPFAM" id="SSF55608">
    <property type="entry name" value="Homing endonucleases"/>
    <property type="match status" value="2"/>
</dbReference>
<sequence length="193" mass="21843">MGSSIGYKSKLAYIIGVAIGDGNLSNPNGRATRLRITCDLKYKKLIKNISSSLQKVFPYNKVSVTRRKDNCVDISCYSNKLENLLGWKAKGGPKIKQNISIPKWIKNDEKLTLKCLKGLFETDGSIYFDRKYKMANFTTAIQLLSQDVMEMVTKIGFKPNLQIHKAKDGRIKYVVRISKNAEDFIKLVGIEKN</sequence>
<comment type="caution">
    <text evidence="2">The sequence shown here is derived from an EMBL/GenBank/DDBJ whole genome shotgun (WGS) entry which is preliminary data.</text>
</comment>